<evidence type="ECO:0000313" key="1">
    <source>
        <dbReference type="EMBL" id="TFC99141.1"/>
    </source>
</evidence>
<evidence type="ECO:0000313" key="2">
    <source>
        <dbReference type="Proteomes" id="UP000297851"/>
    </source>
</evidence>
<dbReference type="EMBL" id="SOGO01000042">
    <property type="protein sequence ID" value="TFC99141.1"/>
    <property type="molecule type" value="Genomic_DNA"/>
</dbReference>
<gene>
    <name evidence="1" type="ORF">E3T25_15810</name>
</gene>
<comment type="caution">
    <text evidence="1">The sequence shown here is derived from an EMBL/GenBank/DDBJ whole genome shotgun (WGS) entry which is preliminary data.</text>
</comment>
<accession>A0ABY2J2I8</accession>
<proteinExistence type="predicted"/>
<sequence>MLLEQVAAGDALAFGSLYDASVTETYAICMYKFAMPSSADTAMVKIWIFLWSHAAALNELAGTTKSIVLCPLPGPSSRSAAEASVS</sequence>
<name>A0ABY2J2I8_9MICO</name>
<dbReference type="Proteomes" id="UP000297851">
    <property type="component" value="Unassembled WGS sequence"/>
</dbReference>
<dbReference type="RefSeq" id="WP_134375313.1">
    <property type="nucleotide sequence ID" value="NZ_SOGO01000042.1"/>
</dbReference>
<organism evidence="1 2">
    <name type="scientific">Cryobacterium sandaracinum</name>
    <dbReference type="NCBI Taxonomy" id="1259247"/>
    <lineage>
        <taxon>Bacteria</taxon>
        <taxon>Bacillati</taxon>
        <taxon>Actinomycetota</taxon>
        <taxon>Actinomycetes</taxon>
        <taxon>Micrococcales</taxon>
        <taxon>Microbacteriaceae</taxon>
        <taxon>Cryobacterium</taxon>
    </lineage>
</organism>
<reference evidence="1 2" key="1">
    <citation type="submission" date="2019-03" db="EMBL/GenBank/DDBJ databases">
        <title>Genomics of glacier-inhabiting Cryobacterium strains.</title>
        <authorList>
            <person name="Liu Q."/>
            <person name="Xin Y.-H."/>
        </authorList>
    </citation>
    <scope>NUCLEOTIDE SEQUENCE [LARGE SCALE GENOMIC DNA]</scope>
    <source>
        <strain evidence="1 2">TMT2-16</strain>
    </source>
</reference>
<keyword evidence="2" id="KW-1185">Reference proteome</keyword>
<protein>
    <submittedName>
        <fullName evidence="1">Uncharacterized protein</fullName>
    </submittedName>
</protein>